<keyword evidence="4" id="KW-0057">Aromatic amino acid biosynthesis</keyword>
<feature type="domain" description="ACT" evidence="9">
    <location>
        <begin position="51"/>
        <end position="128"/>
    </location>
</feature>
<dbReference type="InterPro" id="IPR001086">
    <property type="entry name" value="Preph_deHydtase"/>
</dbReference>
<dbReference type="InterPro" id="IPR002912">
    <property type="entry name" value="ACT_dom"/>
</dbReference>
<evidence type="ECO:0000256" key="3">
    <source>
        <dbReference type="ARBA" id="ARBA00022605"/>
    </source>
</evidence>
<dbReference type="SUPFAM" id="SSF55021">
    <property type="entry name" value="ACT-like"/>
    <property type="match status" value="1"/>
</dbReference>
<organism evidence="10">
    <name type="scientific">marine sediment metagenome</name>
    <dbReference type="NCBI Taxonomy" id="412755"/>
    <lineage>
        <taxon>unclassified sequences</taxon>
        <taxon>metagenomes</taxon>
        <taxon>ecological metagenomes</taxon>
    </lineage>
</organism>
<evidence type="ECO:0000313" key="10">
    <source>
        <dbReference type="EMBL" id="GAJ00956.1"/>
    </source>
</evidence>
<dbReference type="SUPFAM" id="SSF53850">
    <property type="entry name" value="Periplasmic binding protein-like II"/>
    <property type="match status" value="1"/>
</dbReference>
<dbReference type="InterPro" id="IPR045865">
    <property type="entry name" value="ACT-like_dom_sf"/>
</dbReference>
<reference evidence="10" key="1">
    <citation type="journal article" date="2014" name="Front. Microbiol.">
        <title>High frequency of phylogenetically diverse reductive dehalogenase-homologous genes in deep subseafloor sedimentary metagenomes.</title>
        <authorList>
            <person name="Kawai M."/>
            <person name="Futagami T."/>
            <person name="Toyoda A."/>
            <person name="Takaki Y."/>
            <person name="Nishi S."/>
            <person name="Hori S."/>
            <person name="Arai W."/>
            <person name="Tsubouchi T."/>
            <person name="Morono Y."/>
            <person name="Uchiyama I."/>
            <person name="Ito T."/>
            <person name="Fujiyama A."/>
            <person name="Inagaki F."/>
            <person name="Takami H."/>
        </authorList>
    </citation>
    <scope>NUCLEOTIDE SEQUENCE</scope>
    <source>
        <strain evidence="10">Expedition CK06-06</strain>
    </source>
</reference>
<comment type="caution">
    <text evidence="10">The sequence shown here is derived from an EMBL/GenBank/DDBJ whole genome shotgun (WGS) entry which is preliminary data.</text>
</comment>
<dbReference type="GO" id="GO:0005737">
    <property type="term" value="C:cytoplasm"/>
    <property type="evidence" value="ECO:0007669"/>
    <property type="project" value="TreeGrafter"/>
</dbReference>
<sequence>MDGAAIASARAAEVYGMKVIASEIEDNPNNFTRFFILSPQDSPPTGNDKTSVVFSVKHKPGTLYEAIKAFAVKNINMTKIESRPTRQKPWEYNFYLDFEGHRQDGVSQEALEKLEDASLFVKILGSYPRAK</sequence>
<dbReference type="GO" id="GO:0004664">
    <property type="term" value="F:prephenate dehydratase activity"/>
    <property type="evidence" value="ECO:0007669"/>
    <property type="project" value="UniProtKB-EC"/>
</dbReference>
<proteinExistence type="predicted"/>
<dbReference type="PANTHER" id="PTHR21022:SF19">
    <property type="entry name" value="PREPHENATE DEHYDRATASE-RELATED"/>
    <property type="match status" value="1"/>
</dbReference>
<dbReference type="EMBL" id="BARW01018631">
    <property type="protein sequence ID" value="GAJ00956.1"/>
    <property type="molecule type" value="Genomic_DNA"/>
</dbReference>
<evidence type="ECO:0000259" key="8">
    <source>
        <dbReference type="PROSITE" id="PS51171"/>
    </source>
</evidence>
<dbReference type="Gene3D" id="3.40.190.10">
    <property type="entry name" value="Periplasmic binding protein-like II"/>
    <property type="match status" value="1"/>
</dbReference>
<dbReference type="InterPro" id="IPR018528">
    <property type="entry name" value="Preph_deHydtase_CS"/>
</dbReference>
<keyword evidence="3" id="KW-0028">Amino-acid biosynthesis</keyword>
<keyword evidence="6" id="KW-0456">Lyase</keyword>
<dbReference type="Pfam" id="PF00800">
    <property type="entry name" value="PDT"/>
    <property type="match status" value="1"/>
</dbReference>
<dbReference type="Pfam" id="PF01842">
    <property type="entry name" value="ACT"/>
    <property type="match status" value="1"/>
</dbReference>
<dbReference type="GO" id="GO:0009094">
    <property type="term" value="P:L-phenylalanine biosynthetic process"/>
    <property type="evidence" value="ECO:0007669"/>
    <property type="project" value="UniProtKB-KW"/>
</dbReference>
<gene>
    <name evidence="10" type="ORF">S12H4_31857</name>
</gene>
<dbReference type="AlphaFoldDB" id="X1UM60"/>
<evidence type="ECO:0000256" key="1">
    <source>
        <dbReference type="ARBA" id="ARBA00004741"/>
    </source>
</evidence>
<evidence type="ECO:0000256" key="5">
    <source>
        <dbReference type="ARBA" id="ARBA00023222"/>
    </source>
</evidence>
<evidence type="ECO:0000256" key="7">
    <source>
        <dbReference type="ARBA" id="ARBA00047848"/>
    </source>
</evidence>
<evidence type="ECO:0000256" key="6">
    <source>
        <dbReference type="ARBA" id="ARBA00023239"/>
    </source>
</evidence>
<name>X1UM60_9ZZZZ</name>
<dbReference type="PROSITE" id="PS51671">
    <property type="entry name" value="ACT"/>
    <property type="match status" value="1"/>
</dbReference>
<dbReference type="CDD" id="cd04905">
    <property type="entry name" value="ACT_CM-PDT"/>
    <property type="match status" value="1"/>
</dbReference>
<accession>X1UM60</accession>
<dbReference type="PANTHER" id="PTHR21022">
    <property type="entry name" value="PREPHENATE DEHYDRATASE P PROTEIN"/>
    <property type="match status" value="1"/>
</dbReference>
<dbReference type="PROSITE" id="PS51171">
    <property type="entry name" value="PREPHENATE_DEHYDR_3"/>
    <property type="match status" value="1"/>
</dbReference>
<dbReference type="Gene3D" id="3.30.70.260">
    <property type="match status" value="1"/>
</dbReference>
<dbReference type="EC" id="4.2.1.51" evidence="2"/>
<comment type="pathway">
    <text evidence="1">Amino-acid biosynthesis; L-phenylalanine biosynthesis; phenylpyruvate from prephenate: step 1/1.</text>
</comment>
<comment type="catalytic activity">
    <reaction evidence="7">
        <text>prephenate + H(+) = 3-phenylpyruvate + CO2 + H2O</text>
        <dbReference type="Rhea" id="RHEA:21648"/>
        <dbReference type="ChEBI" id="CHEBI:15377"/>
        <dbReference type="ChEBI" id="CHEBI:15378"/>
        <dbReference type="ChEBI" id="CHEBI:16526"/>
        <dbReference type="ChEBI" id="CHEBI:18005"/>
        <dbReference type="ChEBI" id="CHEBI:29934"/>
        <dbReference type="EC" id="4.2.1.51"/>
    </reaction>
</comment>
<evidence type="ECO:0000256" key="2">
    <source>
        <dbReference type="ARBA" id="ARBA00013147"/>
    </source>
</evidence>
<evidence type="ECO:0000256" key="4">
    <source>
        <dbReference type="ARBA" id="ARBA00023141"/>
    </source>
</evidence>
<protein>
    <recommendedName>
        <fullName evidence="2">prephenate dehydratase</fullName>
        <ecNumber evidence="2">4.2.1.51</ecNumber>
    </recommendedName>
</protein>
<dbReference type="FunFam" id="3.30.70.260:FF:000012">
    <property type="entry name" value="Prephenate dehydratase"/>
    <property type="match status" value="1"/>
</dbReference>
<dbReference type="PROSITE" id="PS00858">
    <property type="entry name" value="PREPHENATE_DEHYDR_2"/>
    <property type="match status" value="1"/>
</dbReference>
<evidence type="ECO:0000259" key="9">
    <source>
        <dbReference type="PROSITE" id="PS51671"/>
    </source>
</evidence>
<keyword evidence="5" id="KW-0584">Phenylalanine biosynthesis</keyword>
<feature type="domain" description="Prephenate dehydratase" evidence="8">
    <location>
        <begin position="1"/>
        <end position="39"/>
    </location>
</feature>